<evidence type="ECO:0000313" key="2">
    <source>
        <dbReference type="Proteomes" id="UP001231189"/>
    </source>
</evidence>
<proteinExistence type="predicted"/>
<dbReference type="PANTHER" id="PTHR34223:SF51">
    <property type="entry name" value="OS06G0556300 PROTEIN"/>
    <property type="match status" value="1"/>
</dbReference>
<dbReference type="InterPro" id="IPR053197">
    <property type="entry name" value="F-box_SCFL_complex_component"/>
</dbReference>
<evidence type="ECO:0008006" key="3">
    <source>
        <dbReference type="Google" id="ProtNLM"/>
    </source>
</evidence>
<accession>A0AAD8RZ42</accession>
<gene>
    <name evidence="1" type="ORF">QYE76_006876</name>
</gene>
<dbReference type="Proteomes" id="UP001231189">
    <property type="component" value="Unassembled WGS sequence"/>
</dbReference>
<reference evidence="1" key="1">
    <citation type="submission" date="2023-07" db="EMBL/GenBank/DDBJ databases">
        <title>A chromosome-level genome assembly of Lolium multiflorum.</title>
        <authorList>
            <person name="Chen Y."/>
            <person name="Copetti D."/>
            <person name="Kolliker R."/>
            <person name="Studer B."/>
        </authorList>
    </citation>
    <scope>NUCLEOTIDE SEQUENCE</scope>
    <source>
        <strain evidence="1">02402/16</strain>
        <tissue evidence="1">Leaf</tissue>
    </source>
</reference>
<sequence length="136" mass="15652">MDYISDLSDDLLLHVLRLVSDDGRDVVCTSALSTRWRNLWTRAPVLRLGNWNRNGQKAQDNNALFNDFVHNVLARRAYGAGADTDIDTLVLRARLWPGRSRAEVWLRRAMRLTVTFLVFDVMSTPIGYRRLTYVDA</sequence>
<organism evidence="1 2">
    <name type="scientific">Lolium multiflorum</name>
    <name type="common">Italian ryegrass</name>
    <name type="synonym">Lolium perenne subsp. multiflorum</name>
    <dbReference type="NCBI Taxonomy" id="4521"/>
    <lineage>
        <taxon>Eukaryota</taxon>
        <taxon>Viridiplantae</taxon>
        <taxon>Streptophyta</taxon>
        <taxon>Embryophyta</taxon>
        <taxon>Tracheophyta</taxon>
        <taxon>Spermatophyta</taxon>
        <taxon>Magnoliopsida</taxon>
        <taxon>Liliopsida</taxon>
        <taxon>Poales</taxon>
        <taxon>Poaceae</taxon>
        <taxon>BOP clade</taxon>
        <taxon>Pooideae</taxon>
        <taxon>Poodae</taxon>
        <taxon>Poeae</taxon>
        <taxon>Poeae Chloroplast Group 2 (Poeae type)</taxon>
        <taxon>Loliodinae</taxon>
        <taxon>Loliinae</taxon>
        <taxon>Lolium</taxon>
    </lineage>
</organism>
<keyword evidence="2" id="KW-1185">Reference proteome</keyword>
<dbReference type="InterPro" id="IPR036047">
    <property type="entry name" value="F-box-like_dom_sf"/>
</dbReference>
<dbReference type="PANTHER" id="PTHR34223">
    <property type="entry name" value="OS11G0201299 PROTEIN"/>
    <property type="match status" value="1"/>
</dbReference>
<evidence type="ECO:0000313" key="1">
    <source>
        <dbReference type="EMBL" id="KAK1632561.1"/>
    </source>
</evidence>
<dbReference type="SUPFAM" id="SSF81383">
    <property type="entry name" value="F-box domain"/>
    <property type="match status" value="1"/>
</dbReference>
<comment type="caution">
    <text evidence="1">The sequence shown here is derived from an EMBL/GenBank/DDBJ whole genome shotgun (WGS) entry which is preliminary data.</text>
</comment>
<dbReference type="AlphaFoldDB" id="A0AAD8RZ42"/>
<dbReference type="EMBL" id="JAUUTY010000005">
    <property type="protein sequence ID" value="KAK1632561.1"/>
    <property type="molecule type" value="Genomic_DNA"/>
</dbReference>
<name>A0AAD8RZ42_LOLMU</name>
<protein>
    <recommendedName>
        <fullName evidence="3">F-box domain-containing protein</fullName>
    </recommendedName>
</protein>